<evidence type="ECO:0000313" key="2">
    <source>
        <dbReference type="Proteomes" id="UP001149954"/>
    </source>
</evidence>
<dbReference type="EMBL" id="JAPWDS010000006">
    <property type="protein sequence ID" value="KAJ5493663.1"/>
    <property type="molecule type" value="Genomic_DNA"/>
</dbReference>
<organism evidence="1 2">
    <name type="scientific">Penicillium fimorum</name>
    <dbReference type="NCBI Taxonomy" id="1882269"/>
    <lineage>
        <taxon>Eukaryota</taxon>
        <taxon>Fungi</taxon>
        <taxon>Dikarya</taxon>
        <taxon>Ascomycota</taxon>
        <taxon>Pezizomycotina</taxon>
        <taxon>Eurotiomycetes</taxon>
        <taxon>Eurotiomycetidae</taxon>
        <taxon>Eurotiales</taxon>
        <taxon>Aspergillaceae</taxon>
        <taxon>Penicillium</taxon>
    </lineage>
</organism>
<gene>
    <name evidence="1" type="ORF">N7463_009750</name>
</gene>
<keyword evidence="2" id="KW-1185">Reference proteome</keyword>
<evidence type="ECO:0000313" key="1">
    <source>
        <dbReference type="EMBL" id="KAJ5493663.1"/>
    </source>
</evidence>
<dbReference type="OrthoDB" id="10504381at2759"/>
<comment type="caution">
    <text evidence="1">The sequence shown here is derived from an EMBL/GenBank/DDBJ whole genome shotgun (WGS) entry which is preliminary data.</text>
</comment>
<reference evidence="1" key="2">
    <citation type="journal article" date="2023" name="IMA Fungus">
        <title>Comparative genomic study of the Penicillium genus elucidates a diverse pangenome and 15 lateral gene transfer events.</title>
        <authorList>
            <person name="Petersen C."/>
            <person name="Sorensen T."/>
            <person name="Nielsen M.R."/>
            <person name="Sondergaard T.E."/>
            <person name="Sorensen J.L."/>
            <person name="Fitzpatrick D.A."/>
            <person name="Frisvad J.C."/>
            <person name="Nielsen K.L."/>
        </authorList>
    </citation>
    <scope>NUCLEOTIDE SEQUENCE</scope>
    <source>
        <strain evidence="1">IBT 29495</strain>
    </source>
</reference>
<sequence length="69" mass="7773">MSPPDRPSISRRVAETCIGTFLIIISTLEIEDYTGVKDKYPMACNIANALKSTLAQRIAQWAARAYRER</sequence>
<proteinExistence type="predicted"/>
<accession>A0A9W9XIW2</accession>
<dbReference type="AlphaFoldDB" id="A0A9W9XIW2"/>
<name>A0A9W9XIW2_9EURO</name>
<dbReference type="Proteomes" id="UP001149954">
    <property type="component" value="Unassembled WGS sequence"/>
</dbReference>
<reference evidence="1" key="1">
    <citation type="submission" date="2022-12" db="EMBL/GenBank/DDBJ databases">
        <authorList>
            <person name="Petersen C."/>
        </authorList>
    </citation>
    <scope>NUCLEOTIDE SEQUENCE</scope>
    <source>
        <strain evidence="1">IBT 29495</strain>
    </source>
</reference>
<protein>
    <submittedName>
        <fullName evidence="1">Uncharacterized protein</fullName>
    </submittedName>
</protein>